<dbReference type="SUPFAM" id="SSF51905">
    <property type="entry name" value="FAD/NAD(P)-binding domain"/>
    <property type="match status" value="1"/>
</dbReference>
<evidence type="ECO:0000313" key="2">
    <source>
        <dbReference type="EMBL" id="NDV63544.1"/>
    </source>
</evidence>
<accession>A0A6B2M612</accession>
<protein>
    <submittedName>
        <fullName evidence="2">NAD(P)-binding protein</fullName>
    </submittedName>
</protein>
<evidence type="ECO:0000313" key="3">
    <source>
        <dbReference type="Proteomes" id="UP000478417"/>
    </source>
</evidence>
<dbReference type="Gene3D" id="1.10.405.20">
    <property type="match status" value="1"/>
</dbReference>
<dbReference type="InterPro" id="IPR002937">
    <property type="entry name" value="Amino_oxidase"/>
</dbReference>
<dbReference type="GO" id="GO:0016491">
    <property type="term" value="F:oxidoreductase activity"/>
    <property type="evidence" value="ECO:0007669"/>
    <property type="project" value="InterPro"/>
</dbReference>
<organism evidence="2 3">
    <name type="scientific">Oceanipulchritudo coccoides</name>
    <dbReference type="NCBI Taxonomy" id="2706888"/>
    <lineage>
        <taxon>Bacteria</taxon>
        <taxon>Pseudomonadati</taxon>
        <taxon>Verrucomicrobiota</taxon>
        <taxon>Opitutia</taxon>
        <taxon>Puniceicoccales</taxon>
        <taxon>Oceanipulchritudinaceae</taxon>
        <taxon>Oceanipulchritudo</taxon>
    </lineage>
</organism>
<dbReference type="AlphaFoldDB" id="A0A6B2M612"/>
<name>A0A6B2M612_9BACT</name>
<dbReference type="InterPro" id="IPR050464">
    <property type="entry name" value="Zeta_carotene_desat/Oxidored"/>
</dbReference>
<gene>
    <name evidence="2" type="ORF">G0Q06_13850</name>
</gene>
<proteinExistence type="predicted"/>
<dbReference type="EMBL" id="JAAGNX010000003">
    <property type="protein sequence ID" value="NDV63544.1"/>
    <property type="molecule type" value="Genomic_DNA"/>
</dbReference>
<feature type="domain" description="Amine oxidase" evidence="1">
    <location>
        <begin position="11"/>
        <end position="341"/>
    </location>
</feature>
<dbReference type="Gene3D" id="3.50.50.60">
    <property type="entry name" value="FAD/NAD(P)-binding domain"/>
    <property type="match status" value="1"/>
</dbReference>
<dbReference type="PANTHER" id="PTHR42923">
    <property type="entry name" value="PROTOPORPHYRINOGEN OXIDASE"/>
    <property type="match status" value="1"/>
</dbReference>
<dbReference type="Gene3D" id="3.30.70.1990">
    <property type="match status" value="1"/>
</dbReference>
<dbReference type="RefSeq" id="WP_163967226.1">
    <property type="nucleotide sequence ID" value="NZ_JAAGNX010000003.1"/>
</dbReference>
<sequence>METVAIVGTGIAGMSCAHRIHRQVDLTLYESQKEPGGHTHTVDLVGDSGIPVDTGFMVYNETTYPLLTQLFSELKVETFETDMSFGVQYRPDGIEYSGSSLNALFAQRRNMLRPRFIRMIRDILRFNKLAVGELANPEILDLTLEGFIQKHGFSQAFMHYYLVPMTSAIWSTPPDEMLGFPAHTLIRFMYNHGLLGVRTHHQWRTVKGGSRQYRDKLIAPFKDKIRCNAPVTSVRRDENGVRVRDASGEERCFDKVVMATHADTTLKLLEDPTDKERELLGSFEYGKNKITLHTDASVLPQRIKAWASWNYRIDEVNGGARQASTHYWMNALQKLPTDKTVMVSVNEPDIVDREKVAREFTFDHPMFSKKSVDAQFELPHLNENRKLYFCGSYFRYGFHEDGILSGYAAADRLLTHSAAYAKLAI</sequence>
<dbReference type="Pfam" id="PF01593">
    <property type="entry name" value="Amino_oxidase"/>
    <property type="match status" value="1"/>
</dbReference>
<dbReference type="PANTHER" id="PTHR42923:SF17">
    <property type="entry name" value="AMINE OXIDASE DOMAIN-CONTAINING PROTEIN"/>
    <property type="match status" value="1"/>
</dbReference>
<reference evidence="2 3" key="1">
    <citation type="submission" date="2020-02" db="EMBL/GenBank/DDBJ databases">
        <title>Albibacoteraceae fam. nov., the first described family within the subdivision 4 Verrucomicrobia.</title>
        <authorList>
            <person name="Xi F."/>
        </authorList>
    </citation>
    <scope>NUCLEOTIDE SEQUENCE [LARGE SCALE GENOMIC DNA]</scope>
    <source>
        <strain evidence="2 3">CK1056</strain>
    </source>
</reference>
<evidence type="ECO:0000259" key="1">
    <source>
        <dbReference type="Pfam" id="PF01593"/>
    </source>
</evidence>
<keyword evidence="3" id="KW-1185">Reference proteome</keyword>
<dbReference type="Proteomes" id="UP000478417">
    <property type="component" value="Unassembled WGS sequence"/>
</dbReference>
<comment type="caution">
    <text evidence="2">The sequence shown here is derived from an EMBL/GenBank/DDBJ whole genome shotgun (WGS) entry which is preliminary data.</text>
</comment>
<dbReference type="InterPro" id="IPR036188">
    <property type="entry name" value="FAD/NAD-bd_sf"/>
</dbReference>